<keyword evidence="1 6" id="KW-0597">Phosphoprotein</keyword>
<dbReference type="SUPFAM" id="SSF52172">
    <property type="entry name" value="CheY-like"/>
    <property type="match status" value="1"/>
</dbReference>
<reference evidence="10" key="2">
    <citation type="submission" date="2015-01" db="EMBL/GenBank/DDBJ databases">
        <title>Complete genome sequence of Methylobacterium aquaticum strain 22A.</title>
        <authorList>
            <person name="Tani A."/>
            <person name="Ogura Y."/>
            <person name="Hayashi T."/>
        </authorList>
    </citation>
    <scope>NUCLEOTIDE SEQUENCE [LARGE SCALE GENOMIC DNA]</scope>
    <source>
        <strain evidence="10">MA-22A</strain>
    </source>
</reference>
<dbReference type="InterPro" id="IPR000792">
    <property type="entry name" value="Tscrpt_reg_LuxR_C"/>
</dbReference>
<proteinExistence type="predicted"/>
<dbReference type="AlphaFoldDB" id="A0A0C6F6E3"/>
<dbReference type="InterPro" id="IPR001789">
    <property type="entry name" value="Sig_transdc_resp-reg_receiver"/>
</dbReference>
<name>A0A0C6F6E3_9HYPH</name>
<dbReference type="RefSeq" id="WP_060849038.1">
    <property type="nucleotide sequence ID" value="NZ_AP014704.1"/>
</dbReference>
<dbReference type="CDD" id="cd17537">
    <property type="entry name" value="REC_FixJ"/>
    <property type="match status" value="1"/>
</dbReference>
<keyword evidence="2" id="KW-0902">Two-component regulatory system</keyword>
<evidence type="ECO:0000256" key="1">
    <source>
        <dbReference type="ARBA" id="ARBA00022553"/>
    </source>
</evidence>
<dbReference type="GO" id="GO:0006355">
    <property type="term" value="P:regulation of DNA-templated transcription"/>
    <property type="evidence" value="ECO:0007669"/>
    <property type="project" value="InterPro"/>
</dbReference>
<dbReference type="CDD" id="cd06170">
    <property type="entry name" value="LuxR_C_like"/>
    <property type="match status" value="1"/>
</dbReference>
<dbReference type="Gene3D" id="3.40.50.2300">
    <property type="match status" value="1"/>
</dbReference>
<dbReference type="PATRIC" id="fig|270351.10.peg.5203"/>
<dbReference type="PANTHER" id="PTHR44688:SF16">
    <property type="entry name" value="DNA-BINDING TRANSCRIPTIONAL ACTIVATOR DEVR_DOSR"/>
    <property type="match status" value="1"/>
</dbReference>
<gene>
    <name evidence="9" type="primary">ttrR</name>
    <name evidence="9" type="ORF">Maq22A_c27125</name>
</gene>
<dbReference type="SUPFAM" id="SSF46894">
    <property type="entry name" value="C-terminal effector domain of the bipartite response regulators"/>
    <property type="match status" value="1"/>
</dbReference>
<dbReference type="EMBL" id="AP014704">
    <property type="protein sequence ID" value="BAQ48276.1"/>
    <property type="molecule type" value="Genomic_DNA"/>
</dbReference>
<keyword evidence="4" id="KW-0238">DNA-binding</keyword>
<evidence type="ECO:0000256" key="2">
    <source>
        <dbReference type="ARBA" id="ARBA00023012"/>
    </source>
</evidence>
<dbReference type="Pfam" id="PF00196">
    <property type="entry name" value="GerE"/>
    <property type="match status" value="1"/>
</dbReference>
<evidence type="ECO:0000313" key="10">
    <source>
        <dbReference type="Proteomes" id="UP000061432"/>
    </source>
</evidence>
<feature type="domain" description="HTH luxR-type" evidence="7">
    <location>
        <begin position="135"/>
        <end position="200"/>
    </location>
</feature>
<dbReference type="STRING" id="270351.Maq22A_c27125"/>
<dbReference type="NCBIfam" id="NF006900">
    <property type="entry name" value="PRK09390.1"/>
    <property type="match status" value="1"/>
</dbReference>
<evidence type="ECO:0000259" key="7">
    <source>
        <dbReference type="PROSITE" id="PS50043"/>
    </source>
</evidence>
<feature type="domain" description="Response regulatory" evidence="8">
    <location>
        <begin position="5"/>
        <end position="119"/>
    </location>
</feature>
<dbReference type="PROSITE" id="PS50110">
    <property type="entry name" value="RESPONSE_REGULATORY"/>
    <property type="match status" value="1"/>
</dbReference>
<evidence type="ECO:0000256" key="4">
    <source>
        <dbReference type="ARBA" id="ARBA00023125"/>
    </source>
</evidence>
<dbReference type="Pfam" id="PF00072">
    <property type="entry name" value="Response_reg"/>
    <property type="match status" value="1"/>
</dbReference>
<feature type="modified residue" description="4-aspartylphosphate" evidence="6">
    <location>
        <position position="54"/>
    </location>
</feature>
<accession>A0A0C6F6E3</accession>
<dbReference type="GO" id="GO:0000160">
    <property type="term" value="P:phosphorelay signal transduction system"/>
    <property type="evidence" value="ECO:0007669"/>
    <property type="project" value="UniProtKB-KW"/>
</dbReference>
<keyword evidence="5" id="KW-0804">Transcription</keyword>
<reference evidence="9 10" key="1">
    <citation type="journal article" date="2015" name="Genome Announc.">
        <title>Complete Genome Sequence of Methylobacterium aquaticum Strain 22A, Isolated from Racomitrium japonicum Moss.</title>
        <authorList>
            <person name="Tani A."/>
            <person name="Ogura Y."/>
            <person name="Hayashi T."/>
            <person name="Kimbara K."/>
        </authorList>
    </citation>
    <scope>NUCLEOTIDE SEQUENCE [LARGE SCALE GENOMIC DNA]</scope>
    <source>
        <strain evidence="9 10">MA-22A</strain>
    </source>
</reference>
<protein>
    <submittedName>
        <fullName evidence="9">Response regulator FixJ</fullName>
    </submittedName>
</protein>
<sequence length="202" mass="21948">MAAETVHIVEDDPALRDSLAFLLETSGFTVRLYETGTELLERLAMPAAGCILTDIRMPGIDGLELLRRLREARHAVPIVVMTGHGDVPLAVEAMKRGACDFIEKPFGDEVLLRALRTALSPGRTGIAADPAVQDFLHRVETLSERERQVLDRLVAGATSKEIGRALGISPRTVEIYRAKLMAKTQAASVQDLVRRAVLAGLA</sequence>
<dbReference type="Gene3D" id="1.10.10.10">
    <property type="entry name" value="Winged helix-like DNA-binding domain superfamily/Winged helix DNA-binding domain"/>
    <property type="match status" value="1"/>
</dbReference>
<evidence type="ECO:0000256" key="5">
    <source>
        <dbReference type="ARBA" id="ARBA00023163"/>
    </source>
</evidence>
<evidence type="ECO:0000256" key="6">
    <source>
        <dbReference type="PROSITE-ProRule" id="PRU00169"/>
    </source>
</evidence>
<dbReference type="OrthoDB" id="9782655at2"/>
<dbReference type="Proteomes" id="UP000061432">
    <property type="component" value="Chromosome"/>
</dbReference>
<dbReference type="GO" id="GO:0003677">
    <property type="term" value="F:DNA binding"/>
    <property type="evidence" value="ECO:0007669"/>
    <property type="project" value="UniProtKB-KW"/>
</dbReference>
<dbReference type="InterPro" id="IPR016032">
    <property type="entry name" value="Sig_transdc_resp-reg_C-effctor"/>
</dbReference>
<keyword evidence="3" id="KW-0805">Transcription regulation</keyword>
<dbReference type="InterPro" id="IPR011006">
    <property type="entry name" value="CheY-like_superfamily"/>
</dbReference>
<dbReference type="PRINTS" id="PR00038">
    <property type="entry name" value="HTHLUXR"/>
</dbReference>
<dbReference type="SMART" id="SM00421">
    <property type="entry name" value="HTH_LUXR"/>
    <property type="match status" value="1"/>
</dbReference>
<dbReference type="FunFam" id="3.40.50.2300:FF:000018">
    <property type="entry name" value="DNA-binding transcriptional regulator NtrC"/>
    <property type="match status" value="1"/>
</dbReference>
<dbReference type="KEGG" id="maqu:Maq22A_c27125"/>
<evidence type="ECO:0000313" key="9">
    <source>
        <dbReference type="EMBL" id="BAQ48276.1"/>
    </source>
</evidence>
<evidence type="ECO:0000259" key="8">
    <source>
        <dbReference type="PROSITE" id="PS50110"/>
    </source>
</evidence>
<dbReference type="SMART" id="SM00448">
    <property type="entry name" value="REC"/>
    <property type="match status" value="1"/>
</dbReference>
<dbReference type="PROSITE" id="PS50043">
    <property type="entry name" value="HTH_LUXR_2"/>
    <property type="match status" value="1"/>
</dbReference>
<evidence type="ECO:0000256" key="3">
    <source>
        <dbReference type="ARBA" id="ARBA00023015"/>
    </source>
</evidence>
<organism evidence="9 10">
    <name type="scientific">Methylobacterium aquaticum</name>
    <dbReference type="NCBI Taxonomy" id="270351"/>
    <lineage>
        <taxon>Bacteria</taxon>
        <taxon>Pseudomonadati</taxon>
        <taxon>Pseudomonadota</taxon>
        <taxon>Alphaproteobacteria</taxon>
        <taxon>Hyphomicrobiales</taxon>
        <taxon>Methylobacteriaceae</taxon>
        <taxon>Methylobacterium</taxon>
    </lineage>
</organism>
<dbReference type="PANTHER" id="PTHR44688">
    <property type="entry name" value="DNA-BINDING TRANSCRIPTIONAL ACTIVATOR DEVR_DOSR"/>
    <property type="match status" value="1"/>
</dbReference>
<dbReference type="InterPro" id="IPR036388">
    <property type="entry name" value="WH-like_DNA-bd_sf"/>
</dbReference>